<dbReference type="InterPro" id="IPR019826">
    <property type="entry name" value="Carboxylesterase_B_AS"/>
</dbReference>
<evidence type="ECO:0000313" key="5">
    <source>
        <dbReference type="EMBL" id="KAJ3506717.1"/>
    </source>
</evidence>
<keyword evidence="6" id="KW-1185">Reference proteome</keyword>
<keyword evidence="2 3" id="KW-0378">Hydrolase</keyword>
<comment type="similarity">
    <text evidence="1 3">Belongs to the type-B carboxylesterase/lipase family.</text>
</comment>
<keyword evidence="3" id="KW-0732">Signal</keyword>
<evidence type="ECO:0000256" key="3">
    <source>
        <dbReference type="RuleBase" id="RU361235"/>
    </source>
</evidence>
<dbReference type="InterPro" id="IPR029058">
    <property type="entry name" value="AB_hydrolase_fold"/>
</dbReference>
<evidence type="ECO:0000256" key="2">
    <source>
        <dbReference type="ARBA" id="ARBA00022801"/>
    </source>
</evidence>
<evidence type="ECO:0000313" key="6">
    <source>
        <dbReference type="Proteomes" id="UP001148786"/>
    </source>
</evidence>
<dbReference type="PROSITE" id="PS00941">
    <property type="entry name" value="CARBOXYLESTERASE_B_2"/>
    <property type="match status" value="1"/>
</dbReference>
<organism evidence="5 6">
    <name type="scientific">Agrocybe chaxingu</name>
    <dbReference type="NCBI Taxonomy" id="84603"/>
    <lineage>
        <taxon>Eukaryota</taxon>
        <taxon>Fungi</taxon>
        <taxon>Dikarya</taxon>
        <taxon>Basidiomycota</taxon>
        <taxon>Agaricomycotina</taxon>
        <taxon>Agaricomycetes</taxon>
        <taxon>Agaricomycetidae</taxon>
        <taxon>Agaricales</taxon>
        <taxon>Agaricineae</taxon>
        <taxon>Strophariaceae</taxon>
        <taxon>Agrocybe</taxon>
    </lineage>
</organism>
<dbReference type="Proteomes" id="UP001148786">
    <property type="component" value="Unassembled WGS sequence"/>
</dbReference>
<proteinExistence type="inferred from homology"/>
<comment type="caution">
    <text evidence="5">The sequence shown here is derived from an EMBL/GenBank/DDBJ whole genome shotgun (WGS) entry which is preliminary data.</text>
</comment>
<evidence type="ECO:0000259" key="4">
    <source>
        <dbReference type="Pfam" id="PF00135"/>
    </source>
</evidence>
<dbReference type="EC" id="3.1.1.-" evidence="3"/>
<dbReference type="AlphaFoldDB" id="A0A9W8MTT9"/>
<sequence>MMLLLLLALHVSAVFAFPLERDLSSDPPTVTLDSATVTGIRQGNLTKFLGIPFAQPPTGSLRFQLPQPITSYNGSINATDYGPICPQQAAPFPVSIRDFFNFSLPFHFGDFFPNRTNSTVPTPESEDCLTINVIKPTNVSADAKLPVLVWIFGGGFQRGSAFGYDRTATRIVNRSMEIGEPVIYAAMNYRVSAWGFLASKEVQEVGAGNAGLVDQRVALEWVQKYIANFGGDPSKVTIWGQSAGAISVSLQMLAYGGNSSDLFRGAFMQSGAPIPVGNITGGQMYYDSLVNQTNCSDSNNTFTCLQQVPLDTLQAAVNNTPNYFSYQALALAWSPRADGVFLQDNPQRLVQQGKVTNVPFVSGNVDDEGTLFSLSSLNVTTDDQFETYISTTFVPGADESTIEPLWSYYPPEEPYGSPFNTSDRNAVTPQYKRIAAFQGDVTFQAPRRFFMQQLLANSTSSGETQKMWGYLSKKLKFTPIIGSFHISDLDIGLLDDYIIYFTHNLDPNLPDATDSTSNITLPFGLGSLLPGKPRWPEYTADAPRLYTFPILGDRPDISNDTYREAPMQYLMNLSLAHPL</sequence>
<dbReference type="GO" id="GO:0016787">
    <property type="term" value="F:hydrolase activity"/>
    <property type="evidence" value="ECO:0007669"/>
    <property type="project" value="UniProtKB-KW"/>
</dbReference>
<gene>
    <name evidence="5" type="ORF">NLJ89_g6713</name>
</gene>
<feature type="chain" id="PRO_5041020157" description="Carboxylic ester hydrolase" evidence="3">
    <location>
        <begin position="17"/>
        <end position="579"/>
    </location>
</feature>
<dbReference type="InterPro" id="IPR050309">
    <property type="entry name" value="Type-B_Carboxylest/Lipase"/>
</dbReference>
<dbReference type="PROSITE" id="PS00122">
    <property type="entry name" value="CARBOXYLESTERASE_B_1"/>
    <property type="match status" value="1"/>
</dbReference>
<dbReference type="InterPro" id="IPR019819">
    <property type="entry name" value="Carboxylesterase_B_CS"/>
</dbReference>
<feature type="signal peptide" evidence="3">
    <location>
        <begin position="1"/>
        <end position="16"/>
    </location>
</feature>
<dbReference type="Pfam" id="PF00135">
    <property type="entry name" value="COesterase"/>
    <property type="match status" value="1"/>
</dbReference>
<accession>A0A9W8MTT9</accession>
<name>A0A9W8MTT9_9AGAR</name>
<dbReference type="SUPFAM" id="SSF53474">
    <property type="entry name" value="alpha/beta-Hydrolases"/>
    <property type="match status" value="1"/>
</dbReference>
<dbReference type="OrthoDB" id="408631at2759"/>
<evidence type="ECO:0000256" key="1">
    <source>
        <dbReference type="ARBA" id="ARBA00005964"/>
    </source>
</evidence>
<dbReference type="Gene3D" id="3.40.50.1820">
    <property type="entry name" value="alpha/beta hydrolase"/>
    <property type="match status" value="1"/>
</dbReference>
<dbReference type="InterPro" id="IPR002018">
    <property type="entry name" value="CarbesteraseB"/>
</dbReference>
<feature type="domain" description="Carboxylesterase type B" evidence="4">
    <location>
        <begin position="27"/>
        <end position="455"/>
    </location>
</feature>
<protein>
    <recommendedName>
        <fullName evidence="3">Carboxylic ester hydrolase</fullName>
        <ecNumber evidence="3">3.1.1.-</ecNumber>
    </recommendedName>
</protein>
<dbReference type="PANTHER" id="PTHR11559">
    <property type="entry name" value="CARBOXYLESTERASE"/>
    <property type="match status" value="1"/>
</dbReference>
<reference evidence="5" key="1">
    <citation type="submission" date="2022-07" db="EMBL/GenBank/DDBJ databases">
        <title>Genome Sequence of Agrocybe chaxingu.</title>
        <authorList>
            <person name="Buettner E."/>
        </authorList>
    </citation>
    <scope>NUCLEOTIDE SEQUENCE</scope>
    <source>
        <strain evidence="5">MP-N11</strain>
    </source>
</reference>
<dbReference type="EMBL" id="JANKHO010000735">
    <property type="protein sequence ID" value="KAJ3506717.1"/>
    <property type="molecule type" value="Genomic_DNA"/>
</dbReference>